<dbReference type="AlphaFoldDB" id="A0A2K3DMK4"/>
<evidence type="ECO:0000313" key="2">
    <source>
        <dbReference type="EMBL" id="PNW81767.1"/>
    </source>
</evidence>
<proteinExistence type="predicted"/>
<name>A0A2K3DMK4_CHLRE</name>
<accession>A0A2K3DMK4</accession>
<organism evidence="2 3">
    <name type="scientific">Chlamydomonas reinhardtii</name>
    <name type="common">Chlamydomonas smithii</name>
    <dbReference type="NCBI Taxonomy" id="3055"/>
    <lineage>
        <taxon>Eukaryota</taxon>
        <taxon>Viridiplantae</taxon>
        <taxon>Chlorophyta</taxon>
        <taxon>core chlorophytes</taxon>
        <taxon>Chlorophyceae</taxon>
        <taxon>CS clade</taxon>
        <taxon>Chlamydomonadales</taxon>
        <taxon>Chlamydomonadaceae</taxon>
        <taxon>Chlamydomonas</taxon>
    </lineage>
</organism>
<dbReference type="InterPro" id="IPR032710">
    <property type="entry name" value="NTF2-like_dom_sf"/>
</dbReference>
<feature type="compositionally biased region" description="Polar residues" evidence="1">
    <location>
        <begin position="1"/>
        <end position="11"/>
    </location>
</feature>
<dbReference type="GeneID" id="5722068"/>
<feature type="region of interest" description="Disordered" evidence="1">
    <location>
        <begin position="94"/>
        <end position="122"/>
    </location>
</feature>
<feature type="compositionally biased region" description="Low complexity" evidence="1">
    <location>
        <begin position="206"/>
        <end position="217"/>
    </location>
</feature>
<feature type="compositionally biased region" description="Low complexity" evidence="1">
    <location>
        <begin position="64"/>
        <end position="73"/>
    </location>
</feature>
<feature type="compositionally biased region" description="Basic residues" evidence="1">
    <location>
        <begin position="45"/>
        <end position="55"/>
    </location>
</feature>
<evidence type="ECO:0000256" key="1">
    <source>
        <dbReference type="SAM" id="MobiDB-lite"/>
    </source>
</evidence>
<dbReference type="Gramene" id="PNW81767">
    <property type="protein sequence ID" value="PNW81767"/>
    <property type="gene ID" value="CHLRE_06g259350v5"/>
</dbReference>
<dbReference type="OrthoDB" id="537761at2759"/>
<dbReference type="InParanoid" id="A0A2K3DMK4"/>
<dbReference type="Proteomes" id="UP000006906">
    <property type="component" value="Chromosome 6"/>
</dbReference>
<dbReference type="RefSeq" id="XP_042923471.1">
    <property type="nucleotide sequence ID" value="XM_043062765.1"/>
</dbReference>
<evidence type="ECO:0000313" key="3">
    <source>
        <dbReference type="Proteomes" id="UP000006906"/>
    </source>
</evidence>
<protein>
    <submittedName>
        <fullName evidence="2">Uncharacterized protein</fullName>
    </submittedName>
</protein>
<gene>
    <name evidence="2" type="ORF">CHLRE_06g259350v5</name>
</gene>
<dbReference type="KEGG" id="cre:CHLRE_06g259350v5"/>
<dbReference type="EMBL" id="CM008967">
    <property type="protein sequence ID" value="PNW81767.1"/>
    <property type="molecule type" value="Genomic_DNA"/>
</dbReference>
<feature type="compositionally biased region" description="Gly residues" evidence="1">
    <location>
        <begin position="520"/>
        <end position="537"/>
    </location>
</feature>
<feature type="compositionally biased region" description="Low complexity" evidence="1">
    <location>
        <begin position="20"/>
        <end position="44"/>
    </location>
</feature>
<feature type="region of interest" description="Disordered" evidence="1">
    <location>
        <begin position="199"/>
        <end position="219"/>
    </location>
</feature>
<reference evidence="2 3" key="1">
    <citation type="journal article" date="2007" name="Science">
        <title>The Chlamydomonas genome reveals the evolution of key animal and plant functions.</title>
        <authorList>
            <person name="Merchant S.S."/>
            <person name="Prochnik S.E."/>
            <person name="Vallon O."/>
            <person name="Harris E.H."/>
            <person name="Karpowicz S.J."/>
            <person name="Witman G.B."/>
            <person name="Terry A."/>
            <person name="Salamov A."/>
            <person name="Fritz-Laylin L.K."/>
            <person name="Marechal-Drouard L."/>
            <person name="Marshall W.F."/>
            <person name="Qu L.H."/>
            <person name="Nelson D.R."/>
            <person name="Sanderfoot A.A."/>
            <person name="Spalding M.H."/>
            <person name="Kapitonov V.V."/>
            <person name="Ren Q."/>
            <person name="Ferris P."/>
            <person name="Lindquist E."/>
            <person name="Shapiro H."/>
            <person name="Lucas S.M."/>
            <person name="Grimwood J."/>
            <person name="Schmutz J."/>
            <person name="Cardol P."/>
            <person name="Cerutti H."/>
            <person name="Chanfreau G."/>
            <person name="Chen C.L."/>
            <person name="Cognat V."/>
            <person name="Croft M.T."/>
            <person name="Dent R."/>
            <person name="Dutcher S."/>
            <person name="Fernandez E."/>
            <person name="Fukuzawa H."/>
            <person name="Gonzalez-Ballester D."/>
            <person name="Gonzalez-Halphen D."/>
            <person name="Hallmann A."/>
            <person name="Hanikenne M."/>
            <person name="Hippler M."/>
            <person name="Inwood W."/>
            <person name="Jabbari K."/>
            <person name="Kalanon M."/>
            <person name="Kuras R."/>
            <person name="Lefebvre P.A."/>
            <person name="Lemaire S.D."/>
            <person name="Lobanov A.V."/>
            <person name="Lohr M."/>
            <person name="Manuell A."/>
            <person name="Meier I."/>
            <person name="Mets L."/>
            <person name="Mittag M."/>
            <person name="Mittelmeier T."/>
            <person name="Moroney J.V."/>
            <person name="Moseley J."/>
            <person name="Napoli C."/>
            <person name="Nedelcu A.M."/>
            <person name="Niyogi K."/>
            <person name="Novoselov S.V."/>
            <person name="Paulsen I.T."/>
            <person name="Pazour G."/>
            <person name="Purton S."/>
            <person name="Ral J.P."/>
            <person name="Riano-Pachon D.M."/>
            <person name="Riekhof W."/>
            <person name="Rymarquis L."/>
            <person name="Schroda M."/>
            <person name="Stern D."/>
            <person name="Umen J."/>
            <person name="Willows R."/>
            <person name="Wilson N."/>
            <person name="Zimmer S.L."/>
            <person name="Allmer J."/>
            <person name="Balk J."/>
            <person name="Bisova K."/>
            <person name="Chen C.J."/>
            <person name="Elias M."/>
            <person name="Gendler K."/>
            <person name="Hauser C."/>
            <person name="Lamb M.R."/>
            <person name="Ledford H."/>
            <person name="Long J.C."/>
            <person name="Minagawa J."/>
            <person name="Page M.D."/>
            <person name="Pan J."/>
            <person name="Pootakham W."/>
            <person name="Roje S."/>
            <person name="Rose A."/>
            <person name="Stahlberg E."/>
            <person name="Terauchi A.M."/>
            <person name="Yang P."/>
            <person name="Ball S."/>
            <person name="Bowler C."/>
            <person name="Dieckmann C.L."/>
            <person name="Gladyshev V.N."/>
            <person name="Green P."/>
            <person name="Jorgensen R."/>
            <person name="Mayfield S."/>
            <person name="Mueller-Roeber B."/>
            <person name="Rajamani S."/>
            <person name="Sayre R.T."/>
            <person name="Brokstein P."/>
            <person name="Dubchak I."/>
            <person name="Goodstein D."/>
            <person name="Hornick L."/>
            <person name="Huang Y.W."/>
            <person name="Jhaveri J."/>
            <person name="Luo Y."/>
            <person name="Martinez D."/>
            <person name="Ngau W.C."/>
            <person name="Otillar B."/>
            <person name="Poliakov A."/>
            <person name="Porter A."/>
            <person name="Szajkowski L."/>
            <person name="Werner G."/>
            <person name="Zhou K."/>
            <person name="Grigoriev I.V."/>
            <person name="Rokhsar D.S."/>
            <person name="Grossman A.R."/>
        </authorList>
    </citation>
    <scope>NUCLEOTIDE SEQUENCE [LARGE SCALE GENOMIC DNA]</scope>
    <source>
        <strain evidence="3">CC-503</strain>
    </source>
</reference>
<sequence length="616" mass="60684">MLSTHTNSQHGKNPLSPRKSPALAAAPGDTAPPADPVDPLASSPHHQHHHHHHHEHGSAGAAGGRPASSSGAAATTLAQRLELVARRFVSNVVGWPGGSGGGSNEEEEVRGGEQQPQAGDVGSGDIETAARVASMMLAPGAAVHVGGVWADVLAPGQPNNEDALFEYLSRERAAYQLLELQPLAVAVAVDSEPAVAGLGGGGGGAAADPTPTAAAAAHGREVVEEGEKLERRDGAGGGAGGGACGGGAAAGGGGGGDVAFVLSRFRMKHVGGWLGRAPTGRVSEGLRVDELRFDPEAKIAAAWCTRQLTQEELEVLRARPEGGEGEGAGVGAGEGAAAQAKAPALEPSLLRLQASELAPHKMMQVAALWSQAWNVATDAGAVNPDLLDCLAEPTLTATDMSGLGLGGGGGSGGGVGGGGGGEEEQQHPFTAIRSRDDAKAALAALCASYEVDEGLVTAAAARGTNAAFCHWRARLTPRRRGGSSGAGSGSSGSTQDAATPQPGGGRLTAAITATTDAGSGSSGGGRGSSSGGGGHGPGSYVAEGVDLLLFAPSGKLQAIAQFRRPLGWERRTLLSAAGLAAAMAEAGVAEAAAVAKGPGVCVVDNAPAGAPEGVIA</sequence>
<feature type="region of interest" description="Disordered" evidence="1">
    <location>
        <begin position="1"/>
        <end position="73"/>
    </location>
</feature>
<keyword evidence="3" id="KW-1185">Reference proteome</keyword>
<dbReference type="SUPFAM" id="SSF54427">
    <property type="entry name" value="NTF2-like"/>
    <property type="match status" value="1"/>
</dbReference>
<feature type="region of interest" description="Disordered" evidence="1">
    <location>
        <begin position="477"/>
        <end position="537"/>
    </location>
</feature>